<evidence type="ECO:0000313" key="11">
    <source>
        <dbReference type="Proteomes" id="UP000663829"/>
    </source>
</evidence>
<dbReference type="Gene3D" id="3.40.350.10">
    <property type="entry name" value="Creatinase/prolidase N-terminal domain"/>
    <property type="match status" value="2"/>
</dbReference>
<dbReference type="GO" id="GO:0005737">
    <property type="term" value="C:cytoplasm"/>
    <property type="evidence" value="ECO:0007669"/>
    <property type="project" value="UniProtKB-ARBA"/>
</dbReference>
<comment type="caution">
    <text evidence="9">The sequence shown here is derived from an EMBL/GenBank/DDBJ whole genome shotgun (WGS) entry which is preliminary data.</text>
</comment>
<dbReference type="Proteomes" id="UP000663829">
    <property type="component" value="Unassembled WGS sequence"/>
</dbReference>
<keyword evidence="6" id="KW-0732">Signal</keyword>
<evidence type="ECO:0000256" key="2">
    <source>
        <dbReference type="ARBA" id="ARBA00008766"/>
    </source>
</evidence>
<dbReference type="PANTHER" id="PTHR43763:SF18">
    <property type="entry name" value="XAA-PRO AMINOPEPTIDASE 1"/>
    <property type="match status" value="1"/>
</dbReference>
<keyword evidence="3" id="KW-0479">Metal-binding</keyword>
<dbReference type="AlphaFoldDB" id="A0A814JRK0"/>
<evidence type="ECO:0000313" key="10">
    <source>
        <dbReference type="EMBL" id="CAF3809693.1"/>
    </source>
</evidence>
<keyword evidence="4" id="KW-0378">Hydrolase</keyword>
<evidence type="ECO:0000256" key="1">
    <source>
        <dbReference type="ARBA" id="ARBA00001936"/>
    </source>
</evidence>
<dbReference type="OrthoDB" id="9995434at2759"/>
<evidence type="ECO:0000259" key="8">
    <source>
        <dbReference type="Pfam" id="PF01321"/>
    </source>
</evidence>
<feature type="signal peptide" evidence="6">
    <location>
        <begin position="1"/>
        <end position="17"/>
    </location>
</feature>
<organism evidence="9 11">
    <name type="scientific">Didymodactylos carnosus</name>
    <dbReference type="NCBI Taxonomy" id="1234261"/>
    <lineage>
        <taxon>Eukaryota</taxon>
        <taxon>Metazoa</taxon>
        <taxon>Spiralia</taxon>
        <taxon>Gnathifera</taxon>
        <taxon>Rotifera</taxon>
        <taxon>Eurotatoria</taxon>
        <taxon>Bdelloidea</taxon>
        <taxon>Philodinida</taxon>
        <taxon>Philodinidae</taxon>
        <taxon>Didymodactylos</taxon>
    </lineage>
</organism>
<dbReference type="InterPro" id="IPR000994">
    <property type="entry name" value="Pept_M24"/>
</dbReference>
<dbReference type="Gene3D" id="3.90.230.10">
    <property type="entry name" value="Creatinase/methionine aminopeptidase superfamily"/>
    <property type="match status" value="1"/>
</dbReference>
<reference evidence="9" key="1">
    <citation type="submission" date="2021-02" db="EMBL/GenBank/DDBJ databases">
        <authorList>
            <person name="Nowell W R."/>
        </authorList>
    </citation>
    <scope>NUCLEOTIDE SEQUENCE</scope>
</reference>
<keyword evidence="5" id="KW-0464">Manganese</keyword>
<feature type="domain" description="Peptidase M24" evidence="7">
    <location>
        <begin position="348"/>
        <end position="559"/>
    </location>
</feature>
<evidence type="ECO:0000256" key="5">
    <source>
        <dbReference type="ARBA" id="ARBA00023211"/>
    </source>
</evidence>
<dbReference type="InterPro" id="IPR036005">
    <property type="entry name" value="Creatinase/aminopeptidase-like"/>
</dbReference>
<evidence type="ECO:0000313" key="9">
    <source>
        <dbReference type="EMBL" id="CAF1039374.1"/>
    </source>
</evidence>
<proteinExistence type="inferred from homology"/>
<evidence type="ECO:0000256" key="3">
    <source>
        <dbReference type="ARBA" id="ARBA00022723"/>
    </source>
</evidence>
<name>A0A814JRK0_9BILA</name>
<dbReference type="InterPro" id="IPR029149">
    <property type="entry name" value="Creatin/AminoP/Spt16_N"/>
</dbReference>
<dbReference type="EMBL" id="CAJNOQ010003991">
    <property type="protein sequence ID" value="CAF1039374.1"/>
    <property type="molecule type" value="Genomic_DNA"/>
</dbReference>
<feature type="domain" description="Creatinase N-terminal" evidence="8">
    <location>
        <begin position="35"/>
        <end position="175"/>
    </location>
</feature>
<feature type="non-terminal residue" evidence="9">
    <location>
        <position position="1"/>
    </location>
</feature>
<dbReference type="FunFam" id="3.40.350.10:FF:000003">
    <property type="entry name" value="Xaa-pro aminopeptidase P"/>
    <property type="match status" value="1"/>
</dbReference>
<dbReference type="SUPFAM" id="SSF55920">
    <property type="entry name" value="Creatinase/aminopeptidase"/>
    <property type="match status" value="1"/>
</dbReference>
<dbReference type="GO" id="GO:0004177">
    <property type="term" value="F:aminopeptidase activity"/>
    <property type="evidence" value="ECO:0007669"/>
    <property type="project" value="UniProtKB-ARBA"/>
</dbReference>
<gene>
    <name evidence="9" type="ORF">GPM918_LOCUS15695</name>
    <name evidence="10" type="ORF">SRO942_LOCUS15695</name>
</gene>
<accession>A0A814JRK0</accession>
<comment type="similarity">
    <text evidence="2">Belongs to the peptidase M24B family.</text>
</comment>
<dbReference type="Pfam" id="PF01321">
    <property type="entry name" value="Creatinase_N"/>
    <property type="match status" value="1"/>
</dbReference>
<dbReference type="EMBL" id="CAJOBC010003991">
    <property type="protein sequence ID" value="CAF3809693.1"/>
    <property type="molecule type" value="Genomic_DNA"/>
</dbReference>
<dbReference type="FunFam" id="3.90.230.10:FF:000007">
    <property type="entry name" value="Xaa-Pro aminopeptidase P"/>
    <property type="match status" value="1"/>
</dbReference>
<evidence type="ECO:0000259" key="7">
    <source>
        <dbReference type="Pfam" id="PF00557"/>
    </source>
</evidence>
<dbReference type="Pfam" id="PF00557">
    <property type="entry name" value="Peptidase_M24"/>
    <property type="match status" value="1"/>
</dbReference>
<feature type="chain" id="PRO_5036410343" description="Xaa-Pro aminopeptidase" evidence="6">
    <location>
        <begin position="18"/>
        <end position="559"/>
    </location>
</feature>
<dbReference type="Pfam" id="PF16189">
    <property type="entry name" value="Creatinase_N_2"/>
    <property type="match status" value="1"/>
</dbReference>
<evidence type="ECO:0008006" key="12">
    <source>
        <dbReference type="Google" id="ProtNLM"/>
    </source>
</evidence>
<dbReference type="Proteomes" id="UP000681722">
    <property type="component" value="Unassembled WGS sequence"/>
</dbReference>
<sequence length="559" mass="62826">MILVCFTISILLQFVQSQTSFNCPIKPGQINTTLRLNNLRNLFTTNKNINAYVVFSEDEHQSEYVQPYDERRPYMTGFLGSAGTAIITRNEAALWTDSRYFIQAEDELDCANWQLMKQGQPGVPLPRDWLKTVLDENTLVGVASQFASSTWWSTTSTTLKEKNITLIEVNELVDQVWTTNRPPKLTNDVTIHALQYAGEEWFNKVQKIAEMVDQANAHMYVVTALDEIAWLLNLRGSDIPYNPFFKAYAVVFANKTTALFMNETQLTSEAKQQINNNNAIYTYDTFLLTYLKSVADNPATKTVWISPIASQAIFSRIPQDKLYVKSSPVESTKAVKNSVEEQGFRDCSIRDSVARIRHLAWLDEEIGNNAIINETESASKLEDYQKEEDLFQMLSFDTISAFGANGAIVHYSPKKETAARITTEGLYLLDAGAQYLDCTTDITRTHTFGTPTDEQKLAYTLVLQGSTDLADAVFPTGTYGRNIDILARRSLYKNFMDYGHGTGHGIGHFLSVHEGPAGISMGYSARDVPLTDGMVFSDEPGFYLPEKFGIRLETDVIVK</sequence>
<keyword evidence="11" id="KW-1185">Reference proteome</keyword>
<evidence type="ECO:0000256" key="6">
    <source>
        <dbReference type="SAM" id="SignalP"/>
    </source>
</evidence>
<dbReference type="InterPro" id="IPR050422">
    <property type="entry name" value="X-Pro_aminopeptidase_P"/>
</dbReference>
<comment type="cofactor">
    <cofactor evidence="1">
        <name>Mn(2+)</name>
        <dbReference type="ChEBI" id="CHEBI:29035"/>
    </cofactor>
</comment>
<evidence type="ECO:0000256" key="4">
    <source>
        <dbReference type="ARBA" id="ARBA00022801"/>
    </source>
</evidence>
<dbReference type="SUPFAM" id="SSF53092">
    <property type="entry name" value="Creatinase/prolidase N-terminal domain"/>
    <property type="match status" value="1"/>
</dbReference>
<dbReference type="PANTHER" id="PTHR43763">
    <property type="entry name" value="XAA-PRO AMINOPEPTIDASE 1"/>
    <property type="match status" value="1"/>
</dbReference>
<protein>
    <recommendedName>
        <fullName evidence="12">Xaa-Pro aminopeptidase</fullName>
    </recommendedName>
</protein>
<dbReference type="GO" id="GO:0046872">
    <property type="term" value="F:metal ion binding"/>
    <property type="evidence" value="ECO:0007669"/>
    <property type="project" value="UniProtKB-KW"/>
</dbReference>
<dbReference type="InterPro" id="IPR000587">
    <property type="entry name" value="Creatinase_N"/>
</dbReference>